<evidence type="ECO:0000313" key="1">
    <source>
        <dbReference type="EMBL" id="KAJ0181903.1"/>
    </source>
</evidence>
<keyword evidence="2" id="KW-1185">Reference proteome</keyword>
<accession>A0ACC1DE53</accession>
<comment type="caution">
    <text evidence="1">The sequence shown here is derived from an EMBL/GenBank/DDBJ whole genome shotgun (WGS) entry which is preliminary data.</text>
</comment>
<gene>
    <name evidence="1" type="ORF">K1T71_002625</name>
</gene>
<organism evidence="1 2">
    <name type="scientific">Dendrolimus kikuchii</name>
    <dbReference type="NCBI Taxonomy" id="765133"/>
    <lineage>
        <taxon>Eukaryota</taxon>
        <taxon>Metazoa</taxon>
        <taxon>Ecdysozoa</taxon>
        <taxon>Arthropoda</taxon>
        <taxon>Hexapoda</taxon>
        <taxon>Insecta</taxon>
        <taxon>Pterygota</taxon>
        <taxon>Neoptera</taxon>
        <taxon>Endopterygota</taxon>
        <taxon>Lepidoptera</taxon>
        <taxon>Glossata</taxon>
        <taxon>Ditrysia</taxon>
        <taxon>Bombycoidea</taxon>
        <taxon>Lasiocampidae</taxon>
        <taxon>Dendrolimus</taxon>
    </lineage>
</organism>
<reference evidence="1 2" key="1">
    <citation type="journal article" date="2021" name="Front. Genet.">
        <title>Chromosome-Level Genome Assembly Reveals Significant Gene Expansion in the Toll and IMD Signaling Pathways of Dendrolimus kikuchii.</title>
        <authorList>
            <person name="Zhou J."/>
            <person name="Wu P."/>
            <person name="Xiong Z."/>
            <person name="Liu N."/>
            <person name="Zhao N."/>
            <person name="Ji M."/>
            <person name="Qiu Y."/>
            <person name="Yang B."/>
        </authorList>
    </citation>
    <scope>NUCLEOTIDE SEQUENCE [LARGE SCALE GENOMIC DNA]</scope>
    <source>
        <strain evidence="1">Ann1</strain>
    </source>
</reference>
<dbReference type="Proteomes" id="UP000824533">
    <property type="component" value="Linkage Group LG04"/>
</dbReference>
<proteinExistence type="predicted"/>
<sequence length="51" mass="5428">MRILLSELGLSGACLSLTLEPRATSLEPEKPAPGQRPHDNPGCILDCVQLS</sequence>
<protein>
    <submittedName>
        <fullName evidence="1">Uncharacterized protein</fullName>
    </submittedName>
</protein>
<dbReference type="EMBL" id="CM034390">
    <property type="protein sequence ID" value="KAJ0181903.1"/>
    <property type="molecule type" value="Genomic_DNA"/>
</dbReference>
<name>A0ACC1DE53_9NEOP</name>
<evidence type="ECO:0000313" key="2">
    <source>
        <dbReference type="Proteomes" id="UP000824533"/>
    </source>
</evidence>